<comment type="caution">
    <text evidence="1">The sequence shown here is derived from an EMBL/GenBank/DDBJ whole genome shotgun (WGS) entry which is preliminary data.</text>
</comment>
<dbReference type="AlphaFoldDB" id="A0A9X3UES9"/>
<reference evidence="1" key="1">
    <citation type="submission" date="2022-11" db="EMBL/GenBank/DDBJ databases">
        <title>Draft genome sequence of Hoeflea poritis E7-10 and Hoeflea prorocentri PM5-8, separated from scleractinian coral Porites lutea and marine dinoflagellate.</title>
        <authorList>
            <person name="Zhang G."/>
            <person name="Wei Q."/>
            <person name="Cai L."/>
        </authorList>
    </citation>
    <scope>NUCLEOTIDE SEQUENCE</scope>
    <source>
        <strain evidence="1">PM5-8</strain>
    </source>
</reference>
<accession>A0A9X3UES9</accession>
<name>A0A9X3UES9_9HYPH</name>
<organism evidence="1 2">
    <name type="scientific">Hoeflea prorocentri</name>
    <dbReference type="NCBI Taxonomy" id="1922333"/>
    <lineage>
        <taxon>Bacteria</taxon>
        <taxon>Pseudomonadati</taxon>
        <taxon>Pseudomonadota</taxon>
        <taxon>Alphaproteobacteria</taxon>
        <taxon>Hyphomicrobiales</taxon>
        <taxon>Rhizobiaceae</taxon>
        <taxon>Hoeflea</taxon>
    </lineage>
</organism>
<protein>
    <submittedName>
        <fullName evidence="1">Uncharacterized protein</fullName>
    </submittedName>
</protein>
<keyword evidence="2" id="KW-1185">Reference proteome</keyword>
<proteinExistence type="predicted"/>
<dbReference type="EMBL" id="JAPJZI010000001">
    <property type="protein sequence ID" value="MDA5397191.1"/>
    <property type="molecule type" value="Genomic_DNA"/>
</dbReference>
<dbReference type="Proteomes" id="UP001151234">
    <property type="component" value="Unassembled WGS sequence"/>
</dbReference>
<evidence type="ECO:0000313" key="2">
    <source>
        <dbReference type="Proteomes" id="UP001151234"/>
    </source>
</evidence>
<gene>
    <name evidence="1" type="ORF">OQ273_01290</name>
</gene>
<evidence type="ECO:0000313" key="1">
    <source>
        <dbReference type="EMBL" id="MDA5397191.1"/>
    </source>
</evidence>
<sequence>MSTQYSTQWDSLAHIGYEFDLTGTGEPQLCFYNGYVADRDIIPPAKRDDAYVMPLGIETFAEAAIQTRGVIV</sequence>
<dbReference type="RefSeq" id="WP_267988658.1">
    <property type="nucleotide sequence ID" value="NZ_JAPJZI010000001.1"/>
</dbReference>